<feature type="region of interest" description="Disordered" evidence="1">
    <location>
        <begin position="44"/>
        <end position="65"/>
    </location>
</feature>
<accession>W9RWJ3</accession>
<proteinExistence type="predicted"/>
<dbReference type="EMBL" id="KE345308">
    <property type="protein sequence ID" value="EXC00242.1"/>
    <property type="molecule type" value="Genomic_DNA"/>
</dbReference>
<evidence type="ECO:0000256" key="1">
    <source>
        <dbReference type="SAM" id="MobiDB-lite"/>
    </source>
</evidence>
<organism evidence="2 3">
    <name type="scientific">Morus notabilis</name>
    <dbReference type="NCBI Taxonomy" id="981085"/>
    <lineage>
        <taxon>Eukaryota</taxon>
        <taxon>Viridiplantae</taxon>
        <taxon>Streptophyta</taxon>
        <taxon>Embryophyta</taxon>
        <taxon>Tracheophyta</taxon>
        <taxon>Spermatophyta</taxon>
        <taxon>Magnoliopsida</taxon>
        <taxon>eudicotyledons</taxon>
        <taxon>Gunneridae</taxon>
        <taxon>Pentapetalae</taxon>
        <taxon>rosids</taxon>
        <taxon>fabids</taxon>
        <taxon>Rosales</taxon>
        <taxon>Moraceae</taxon>
        <taxon>Moreae</taxon>
        <taxon>Morus</taxon>
    </lineage>
</organism>
<sequence length="84" mass="9583">MPLALSCTRRQPSLARRHTSADQQLVSDLIFLPDLALVTGEEIHRRSPSPLGDRRPHSIGRPCKASSVRRNYKEILPMRPCRLR</sequence>
<reference evidence="3" key="1">
    <citation type="submission" date="2013-01" db="EMBL/GenBank/DDBJ databases">
        <title>Draft Genome Sequence of a Mulberry Tree, Morus notabilis C.K. Schneid.</title>
        <authorList>
            <person name="He N."/>
            <person name="Zhao S."/>
        </authorList>
    </citation>
    <scope>NUCLEOTIDE SEQUENCE</scope>
</reference>
<name>W9RWJ3_9ROSA</name>
<keyword evidence="3" id="KW-1185">Reference proteome</keyword>
<evidence type="ECO:0000313" key="3">
    <source>
        <dbReference type="Proteomes" id="UP000030645"/>
    </source>
</evidence>
<evidence type="ECO:0000313" key="2">
    <source>
        <dbReference type="EMBL" id="EXC00242.1"/>
    </source>
</evidence>
<protein>
    <submittedName>
        <fullName evidence="2">Uncharacterized protein</fullName>
    </submittedName>
</protein>
<gene>
    <name evidence="2" type="ORF">L484_010349</name>
</gene>
<dbReference type="AlphaFoldDB" id="W9RWJ3"/>
<dbReference type="Proteomes" id="UP000030645">
    <property type="component" value="Unassembled WGS sequence"/>
</dbReference>